<dbReference type="InterPro" id="IPR021109">
    <property type="entry name" value="Peptidase_aspartic_dom_sf"/>
</dbReference>
<dbReference type="EMBL" id="BQNB010012937">
    <property type="protein sequence ID" value="GJT09794.1"/>
    <property type="molecule type" value="Genomic_DNA"/>
</dbReference>
<dbReference type="PANTHER" id="PTHR33067">
    <property type="entry name" value="RNA-DIRECTED DNA POLYMERASE-RELATED"/>
    <property type="match status" value="1"/>
</dbReference>
<reference evidence="2" key="2">
    <citation type="submission" date="2022-01" db="EMBL/GenBank/DDBJ databases">
        <authorList>
            <person name="Yamashiro T."/>
            <person name="Shiraishi A."/>
            <person name="Satake H."/>
            <person name="Nakayama K."/>
        </authorList>
    </citation>
    <scope>NUCLEOTIDE SEQUENCE</scope>
</reference>
<accession>A0ABQ5B8Q2</accession>
<dbReference type="Gene3D" id="2.40.70.10">
    <property type="entry name" value="Acid Proteases"/>
    <property type="match status" value="1"/>
</dbReference>
<keyword evidence="3" id="KW-1185">Reference proteome</keyword>
<dbReference type="Proteomes" id="UP001151760">
    <property type="component" value="Unassembled WGS sequence"/>
</dbReference>
<organism evidence="2 3">
    <name type="scientific">Tanacetum coccineum</name>
    <dbReference type="NCBI Taxonomy" id="301880"/>
    <lineage>
        <taxon>Eukaryota</taxon>
        <taxon>Viridiplantae</taxon>
        <taxon>Streptophyta</taxon>
        <taxon>Embryophyta</taxon>
        <taxon>Tracheophyta</taxon>
        <taxon>Spermatophyta</taxon>
        <taxon>Magnoliopsida</taxon>
        <taxon>eudicotyledons</taxon>
        <taxon>Gunneridae</taxon>
        <taxon>Pentapetalae</taxon>
        <taxon>asterids</taxon>
        <taxon>campanulids</taxon>
        <taxon>Asterales</taxon>
        <taxon>Asteraceae</taxon>
        <taxon>Asteroideae</taxon>
        <taxon>Anthemideae</taxon>
        <taxon>Anthemidinae</taxon>
        <taxon>Tanacetum</taxon>
    </lineage>
</organism>
<reference evidence="2" key="1">
    <citation type="journal article" date="2022" name="Int. J. Mol. Sci.">
        <title>Draft Genome of Tanacetum Coccineum: Genomic Comparison of Closely Related Tanacetum-Family Plants.</title>
        <authorList>
            <person name="Yamashiro T."/>
            <person name="Shiraishi A."/>
            <person name="Nakayama K."/>
            <person name="Satake H."/>
        </authorList>
    </citation>
    <scope>NUCLEOTIDE SEQUENCE</scope>
</reference>
<feature type="region of interest" description="Disordered" evidence="1">
    <location>
        <begin position="52"/>
        <end position="73"/>
    </location>
</feature>
<sequence>MINGVTVVVTTVFDEVTKPLSVHYYFHTVRPTKSEKVLKLKNIKKDGYTSFQHQEQYDHVGPEVTRSQEGQRSQDDVRDYLHLVFRADDNTSNITPCRLPMELSPGSFLLPFNNNSHNLYATATLDAKDNIMPQRIYEYLGLDKLRDTSTFENTIGTNEPLGTVNILVKFGELEFPCNFIIKMAEDAIILGRPFLESTRAQIDVFNEEISFEIGSKKFKFNIDSYQSIEKIYMVDIGQEEETFNPLEIGIDLFSYESPACLEQRTRSYGTPNPQDEIAEPISFSLDRRGLVKRWHVCKPVHVTYDDGNGKDCGMWPTCDPDSKLCFGYNEVFGSIDDTTRERSYDVNEEYAREISNPYSRRFNEYNRVFDNEIEHLLNEYILRIGKKGYVLDDVWEKCQQNYKKTNEAWHDEGYEEDEMWRSGDEKTDYDPPYVNVKTFEVKKYSFKGGRSFICITDREDEALPLGRVNGARFKAMIRKELEGNKYVHEVT</sequence>
<name>A0ABQ5B8Q2_9ASTR</name>
<dbReference type="PANTHER" id="PTHR33067:SF9">
    <property type="entry name" value="RNA-DIRECTED DNA POLYMERASE"/>
    <property type="match status" value="1"/>
</dbReference>
<evidence type="ECO:0000313" key="2">
    <source>
        <dbReference type="EMBL" id="GJT09794.1"/>
    </source>
</evidence>
<comment type="caution">
    <text evidence="2">The sequence shown here is derived from an EMBL/GenBank/DDBJ whole genome shotgun (WGS) entry which is preliminary data.</text>
</comment>
<evidence type="ECO:0000256" key="1">
    <source>
        <dbReference type="SAM" id="MobiDB-lite"/>
    </source>
</evidence>
<proteinExistence type="predicted"/>
<gene>
    <name evidence="2" type="ORF">Tco_0856836</name>
</gene>
<dbReference type="CDD" id="cd00303">
    <property type="entry name" value="retropepsin_like"/>
    <property type="match status" value="1"/>
</dbReference>
<evidence type="ECO:0000313" key="3">
    <source>
        <dbReference type="Proteomes" id="UP001151760"/>
    </source>
</evidence>
<protein>
    <submittedName>
        <fullName evidence="2">Phospholipase-like protein</fullName>
    </submittedName>
</protein>